<dbReference type="GO" id="GO:0000981">
    <property type="term" value="F:DNA-binding transcription factor activity, RNA polymerase II-specific"/>
    <property type="evidence" value="ECO:0007669"/>
    <property type="project" value="TreeGrafter"/>
</dbReference>
<dbReference type="InterPro" id="IPR036236">
    <property type="entry name" value="Znf_C2H2_sf"/>
</dbReference>
<evidence type="ECO:0000259" key="14">
    <source>
        <dbReference type="PROSITE" id="PS50805"/>
    </source>
</evidence>
<feature type="domain" description="C2H2-type" evidence="13">
    <location>
        <begin position="660"/>
        <end position="687"/>
    </location>
</feature>
<dbReference type="Pfam" id="PF00096">
    <property type="entry name" value="zf-C2H2"/>
    <property type="match status" value="1"/>
</dbReference>
<evidence type="ECO:0000256" key="2">
    <source>
        <dbReference type="ARBA" id="ARBA00006991"/>
    </source>
</evidence>
<dbReference type="GO" id="GO:0005634">
    <property type="term" value="C:nucleus"/>
    <property type="evidence" value="ECO:0007669"/>
    <property type="project" value="UniProtKB-SubCell"/>
</dbReference>
<dbReference type="PROSITE" id="PS50805">
    <property type="entry name" value="KRAB"/>
    <property type="match status" value="1"/>
</dbReference>
<gene>
    <name evidence="15" type="ORF">NDU88_000282</name>
</gene>
<keyword evidence="4" id="KW-0677">Repeat</keyword>
<accession>A0AAV7P0E7</accession>
<dbReference type="Gene3D" id="6.10.140.140">
    <property type="match status" value="1"/>
</dbReference>
<evidence type="ECO:0000256" key="9">
    <source>
        <dbReference type="ARBA" id="ARBA00023163"/>
    </source>
</evidence>
<evidence type="ECO:0000256" key="10">
    <source>
        <dbReference type="ARBA" id="ARBA00023242"/>
    </source>
</evidence>
<evidence type="ECO:0000256" key="12">
    <source>
        <dbReference type="SAM" id="MobiDB-lite"/>
    </source>
</evidence>
<keyword evidence="6" id="KW-0862">Zinc</keyword>
<dbReference type="SUPFAM" id="SSF109640">
    <property type="entry name" value="KRAB domain (Kruppel-associated box)"/>
    <property type="match status" value="1"/>
</dbReference>
<dbReference type="SMART" id="SM00355">
    <property type="entry name" value="ZnF_C2H2"/>
    <property type="match status" value="1"/>
</dbReference>
<feature type="compositionally biased region" description="Polar residues" evidence="12">
    <location>
        <begin position="144"/>
        <end position="158"/>
    </location>
</feature>
<evidence type="ECO:0000256" key="5">
    <source>
        <dbReference type="ARBA" id="ARBA00022771"/>
    </source>
</evidence>
<keyword evidence="3" id="KW-0479">Metal-binding</keyword>
<keyword evidence="8" id="KW-0238">DNA-binding</keyword>
<evidence type="ECO:0000256" key="1">
    <source>
        <dbReference type="ARBA" id="ARBA00004123"/>
    </source>
</evidence>
<keyword evidence="5 11" id="KW-0863">Zinc-finger</keyword>
<evidence type="ECO:0000256" key="7">
    <source>
        <dbReference type="ARBA" id="ARBA00023015"/>
    </source>
</evidence>
<comment type="subcellular location">
    <subcellularLocation>
        <location evidence="1">Nucleus</location>
    </subcellularLocation>
</comment>
<feature type="domain" description="KRAB" evidence="14">
    <location>
        <begin position="11"/>
        <end position="94"/>
    </location>
</feature>
<dbReference type="GO" id="GO:0008270">
    <property type="term" value="F:zinc ion binding"/>
    <property type="evidence" value="ECO:0007669"/>
    <property type="project" value="UniProtKB-KW"/>
</dbReference>
<evidence type="ECO:0000256" key="6">
    <source>
        <dbReference type="ARBA" id="ARBA00022833"/>
    </source>
</evidence>
<feature type="domain" description="C2H2-type" evidence="13">
    <location>
        <begin position="632"/>
        <end position="659"/>
    </location>
</feature>
<evidence type="ECO:0000256" key="3">
    <source>
        <dbReference type="ARBA" id="ARBA00022723"/>
    </source>
</evidence>
<comment type="caution">
    <text evidence="15">The sequence shown here is derived from an EMBL/GenBank/DDBJ whole genome shotgun (WGS) entry which is preliminary data.</text>
</comment>
<feature type="region of interest" description="Disordered" evidence="12">
    <location>
        <begin position="120"/>
        <end position="158"/>
    </location>
</feature>
<dbReference type="InterPro" id="IPR001909">
    <property type="entry name" value="KRAB"/>
</dbReference>
<keyword evidence="10" id="KW-0539">Nucleus</keyword>
<evidence type="ECO:0000256" key="8">
    <source>
        <dbReference type="ARBA" id="ARBA00023125"/>
    </source>
</evidence>
<evidence type="ECO:0000259" key="13">
    <source>
        <dbReference type="PROSITE" id="PS50157"/>
    </source>
</evidence>
<organism evidence="15 16">
    <name type="scientific">Pleurodeles waltl</name>
    <name type="common">Iberian ribbed newt</name>
    <dbReference type="NCBI Taxonomy" id="8319"/>
    <lineage>
        <taxon>Eukaryota</taxon>
        <taxon>Metazoa</taxon>
        <taxon>Chordata</taxon>
        <taxon>Craniata</taxon>
        <taxon>Vertebrata</taxon>
        <taxon>Euteleostomi</taxon>
        <taxon>Amphibia</taxon>
        <taxon>Batrachia</taxon>
        <taxon>Caudata</taxon>
        <taxon>Salamandroidea</taxon>
        <taxon>Salamandridae</taxon>
        <taxon>Pleurodelinae</taxon>
        <taxon>Pleurodeles</taxon>
    </lineage>
</organism>
<sequence length="703" mass="78255">MPQHGPDTGPITLHDFSAQLSGEEWTLLQDWQKDLYRNVMKEIHQAMISLGYKIHGTLLQMNGGEKFKVQDVQAQEKRGDPPVPTSDRYSATDPDILFLIAHEEQYNVPDLAASKERQNVKSLRNGESDVSVRIIEDDQPSKSPPNTQDNKTIDDFSTSQPNVTVVEDGLQHFTPSPNTRGSESINVPGTAGDPDVAVMIIGDELQPLTLLPSTQECKTIDEPSAGEIEVSVMIEGDGFQPLTYPSNTQESERIEEVHAAEPEMSLRVILDELQHLTAPPSTKEYEGSVDPGEAESDVSAMIVGDEHGFLTTLQNTSRFETSGGLHTEPPIQINIKGELESFAVGRQDSESIPAISSPTGDHGNSFGKDGEENHPLTNPQEEDPSMRSDYPRPEPMVIPTGVHFRIKDESGSYSENHQDFDIREVIVSPTADPEDAFRINGEESLLGPDPEEEERKVTPEQVIVPGAVTSGLKEEAETCVFSSHLPETRGGSVAFEGDGSMVKKWSLRNSAKCKYEASLFNTTTRTLRTREIQISERKIHLMHQLCPENDKGLREETDCSQHTDLHKRADCIQRSDDYRPPESSVSSVLPCDFDAQQGLSLYSYSYPESEQTSFQNVRYIRVRRTPSEHGPYACTKCEKAFSAKSKLVQHERTHTEERPYQCTQCGKSFNEKRILAQSRTSALTRRPLLFEETGSTKRGAVQT</sequence>
<evidence type="ECO:0000256" key="11">
    <source>
        <dbReference type="PROSITE-ProRule" id="PRU00042"/>
    </source>
</evidence>
<dbReference type="InterPro" id="IPR013087">
    <property type="entry name" value="Znf_C2H2_type"/>
</dbReference>
<reference evidence="15" key="1">
    <citation type="journal article" date="2022" name="bioRxiv">
        <title>Sequencing and chromosome-scale assembly of the giantPleurodeles waltlgenome.</title>
        <authorList>
            <person name="Brown T."/>
            <person name="Elewa A."/>
            <person name="Iarovenko S."/>
            <person name="Subramanian E."/>
            <person name="Araus A.J."/>
            <person name="Petzold A."/>
            <person name="Susuki M."/>
            <person name="Suzuki K.-i.T."/>
            <person name="Hayashi T."/>
            <person name="Toyoda A."/>
            <person name="Oliveira C."/>
            <person name="Osipova E."/>
            <person name="Leigh N.D."/>
            <person name="Simon A."/>
            <person name="Yun M.H."/>
        </authorList>
    </citation>
    <scope>NUCLEOTIDE SEQUENCE</scope>
    <source>
        <strain evidence="15">20211129_DDA</strain>
        <tissue evidence="15">Liver</tissue>
    </source>
</reference>
<feature type="region of interest" description="Disordered" evidence="12">
    <location>
        <begin position="351"/>
        <end position="397"/>
    </location>
</feature>
<dbReference type="PROSITE" id="PS00028">
    <property type="entry name" value="ZINC_FINGER_C2H2_1"/>
    <property type="match status" value="1"/>
</dbReference>
<dbReference type="Gene3D" id="3.30.160.60">
    <property type="entry name" value="Classic Zinc Finger"/>
    <property type="match status" value="2"/>
</dbReference>
<protein>
    <submittedName>
        <fullName evidence="15">Uncharacterized protein</fullName>
    </submittedName>
</protein>
<dbReference type="PANTHER" id="PTHR24381:SF390">
    <property type="entry name" value="ZINC FINGER PROTEIN 37 HOMOLOG"/>
    <property type="match status" value="1"/>
</dbReference>
<dbReference type="FunFam" id="3.30.160.60:FF:000100">
    <property type="entry name" value="Zinc finger 45-like"/>
    <property type="match status" value="1"/>
</dbReference>
<evidence type="ECO:0000313" key="16">
    <source>
        <dbReference type="Proteomes" id="UP001066276"/>
    </source>
</evidence>
<dbReference type="Pfam" id="PF01352">
    <property type="entry name" value="KRAB"/>
    <property type="match status" value="1"/>
</dbReference>
<keyword evidence="7" id="KW-0805">Transcription regulation</keyword>
<dbReference type="InterPro" id="IPR036051">
    <property type="entry name" value="KRAB_dom_sf"/>
</dbReference>
<comment type="similarity">
    <text evidence="2">Belongs to the krueppel C2H2-type zinc-finger protein family.</text>
</comment>
<evidence type="ECO:0000256" key="4">
    <source>
        <dbReference type="ARBA" id="ARBA00022737"/>
    </source>
</evidence>
<dbReference type="PANTHER" id="PTHR24381">
    <property type="entry name" value="ZINC FINGER PROTEIN"/>
    <property type="match status" value="1"/>
</dbReference>
<keyword evidence="9" id="KW-0804">Transcription</keyword>
<dbReference type="CDD" id="cd07765">
    <property type="entry name" value="KRAB_A-box"/>
    <property type="match status" value="1"/>
</dbReference>
<name>A0AAV7P0E7_PLEWA</name>
<dbReference type="AlphaFoldDB" id="A0AAV7P0E7"/>
<dbReference type="PROSITE" id="PS50157">
    <property type="entry name" value="ZINC_FINGER_C2H2_2"/>
    <property type="match status" value="2"/>
</dbReference>
<proteinExistence type="inferred from homology"/>
<dbReference type="SMART" id="SM00349">
    <property type="entry name" value="KRAB"/>
    <property type="match status" value="1"/>
</dbReference>
<dbReference type="EMBL" id="JANPWB010000011">
    <property type="protein sequence ID" value="KAJ1121763.1"/>
    <property type="molecule type" value="Genomic_DNA"/>
</dbReference>
<dbReference type="SUPFAM" id="SSF57667">
    <property type="entry name" value="beta-beta-alpha zinc fingers"/>
    <property type="match status" value="1"/>
</dbReference>
<dbReference type="FunFam" id="3.30.160.60:FF:000344">
    <property type="entry name" value="zinc finger protein 90 homolog"/>
    <property type="match status" value="1"/>
</dbReference>
<dbReference type="GO" id="GO:0000977">
    <property type="term" value="F:RNA polymerase II transcription regulatory region sequence-specific DNA binding"/>
    <property type="evidence" value="ECO:0007669"/>
    <property type="project" value="TreeGrafter"/>
</dbReference>
<dbReference type="Proteomes" id="UP001066276">
    <property type="component" value="Chromosome 7"/>
</dbReference>
<keyword evidence="16" id="KW-1185">Reference proteome</keyword>
<evidence type="ECO:0000313" key="15">
    <source>
        <dbReference type="EMBL" id="KAJ1121763.1"/>
    </source>
</evidence>